<protein>
    <submittedName>
        <fullName evidence="6">Transcriptional regulator</fullName>
    </submittedName>
</protein>
<evidence type="ECO:0000256" key="3">
    <source>
        <dbReference type="ARBA" id="ARBA00023163"/>
    </source>
</evidence>
<dbReference type="RefSeq" id="WP_048630502.1">
    <property type="nucleotide sequence ID" value="NZ_CVQQ01000001.1"/>
</dbReference>
<dbReference type="GO" id="GO:0000976">
    <property type="term" value="F:transcription cis-regulatory region binding"/>
    <property type="evidence" value="ECO:0007669"/>
    <property type="project" value="TreeGrafter"/>
</dbReference>
<dbReference type="KEGG" id="mauu:NCTC10437_02126"/>
<dbReference type="InterPro" id="IPR050109">
    <property type="entry name" value="HTH-type_TetR-like_transc_reg"/>
</dbReference>
<dbReference type="SUPFAM" id="SSF46689">
    <property type="entry name" value="Homeodomain-like"/>
    <property type="match status" value="1"/>
</dbReference>
<dbReference type="InterPro" id="IPR009057">
    <property type="entry name" value="Homeodomain-like_sf"/>
</dbReference>
<dbReference type="Gene3D" id="1.10.357.10">
    <property type="entry name" value="Tetracycline Repressor, domain 2"/>
    <property type="match status" value="1"/>
</dbReference>
<dbReference type="Pfam" id="PF00440">
    <property type="entry name" value="TetR_N"/>
    <property type="match status" value="1"/>
</dbReference>
<dbReference type="InterPro" id="IPR041347">
    <property type="entry name" value="MftR_C"/>
</dbReference>
<organism evidence="6 7">
    <name type="scientific">Mycolicibacterium aurum</name>
    <name type="common">Mycobacterium aurum</name>
    <dbReference type="NCBI Taxonomy" id="1791"/>
    <lineage>
        <taxon>Bacteria</taxon>
        <taxon>Bacillati</taxon>
        <taxon>Actinomycetota</taxon>
        <taxon>Actinomycetes</taxon>
        <taxon>Mycobacteriales</taxon>
        <taxon>Mycobacteriaceae</taxon>
        <taxon>Mycolicibacterium</taxon>
    </lineage>
</organism>
<dbReference type="PANTHER" id="PTHR30055:SF234">
    <property type="entry name" value="HTH-TYPE TRANSCRIPTIONAL REGULATOR BETI"/>
    <property type="match status" value="1"/>
</dbReference>
<keyword evidence="1" id="KW-0805">Transcription regulation</keyword>
<keyword evidence="3" id="KW-0804">Transcription</keyword>
<gene>
    <name evidence="6" type="ORF">NCTC10437_02126</name>
</gene>
<proteinExistence type="predicted"/>
<feature type="DNA-binding region" description="H-T-H motif" evidence="4">
    <location>
        <begin position="42"/>
        <end position="61"/>
    </location>
</feature>
<dbReference type="Proteomes" id="UP000279306">
    <property type="component" value="Chromosome"/>
</dbReference>
<accession>A0A3S4SI25</accession>
<dbReference type="Pfam" id="PF17754">
    <property type="entry name" value="TetR_C_14"/>
    <property type="match status" value="1"/>
</dbReference>
<keyword evidence="7" id="KW-1185">Reference proteome</keyword>
<dbReference type="GO" id="GO:0003700">
    <property type="term" value="F:DNA-binding transcription factor activity"/>
    <property type="evidence" value="ECO:0007669"/>
    <property type="project" value="TreeGrafter"/>
</dbReference>
<keyword evidence="2 4" id="KW-0238">DNA-binding</keyword>
<evidence type="ECO:0000256" key="2">
    <source>
        <dbReference type="ARBA" id="ARBA00023125"/>
    </source>
</evidence>
<evidence type="ECO:0000313" key="6">
    <source>
        <dbReference type="EMBL" id="VEG53771.1"/>
    </source>
</evidence>
<reference evidence="6 7" key="1">
    <citation type="submission" date="2018-12" db="EMBL/GenBank/DDBJ databases">
        <authorList>
            <consortium name="Pathogen Informatics"/>
        </authorList>
    </citation>
    <scope>NUCLEOTIDE SEQUENCE [LARGE SCALE GENOMIC DNA]</scope>
    <source>
        <strain evidence="6 7">NCTC10437</strain>
    </source>
</reference>
<dbReference type="PROSITE" id="PS01081">
    <property type="entry name" value="HTH_TETR_1"/>
    <property type="match status" value="1"/>
</dbReference>
<evidence type="ECO:0000259" key="5">
    <source>
        <dbReference type="PROSITE" id="PS50977"/>
    </source>
</evidence>
<dbReference type="STRING" id="1791.GCA_001049355_00617"/>
<dbReference type="InterPro" id="IPR001647">
    <property type="entry name" value="HTH_TetR"/>
</dbReference>
<dbReference type="PROSITE" id="PS50977">
    <property type="entry name" value="HTH_TETR_2"/>
    <property type="match status" value="1"/>
</dbReference>
<dbReference type="EMBL" id="LR134356">
    <property type="protein sequence ID" value="VEG53771.1"/>
    <property type="molecule type" value="Genomic_DNA"/>
</dbReference>
<evidence type="ECO:0000313" key="7">
    <source>
        <dbReference type="Proteomes" id="UP000279306"/>
    </source>
</evidence>
<name>A0A3S4SI25_MYCAU</name>
<sequence>MDVVSRRNPGDSLTVRKQRATKTRIAAAAAQAVTDHGLAGATVEHIAAAADVGRATFFRYFSAKEDAVAEGMTSHWLDLVTAAIAAQPAHLSAHEAVVSAFEGLGDDFAAGGNGAVIDQVRELATLTRSSPVFSAWTLQIYLRYESAIADLVAPRLPEPVPDDPRPRLLGALAMASVRIALDDWLIHGGSLPARLRCALASISLA</sequence>
<feature type="domain" description="HTH tetR-type" evidence="5">
    <location>
        <begin position="19"/>
        <end position="79"/>
    </location>
</feature>
<dbReference type="AlphaFoldDB" id="A0A3S4SI25"/>
<evidence type="ECO:0000256" key="1">
    <source>
        <dbReference type="ARBA" id="ARBA00023015"/>
    </source>
</evidence>
<dbReference type="InterPro" id="IPR023772">
    <property type="entry name" value="DNA-bd_HTH_TetR-type_CS"/>
</dbReference>
<dbReference type="PANTHER" id="PTHR30055">
    <property type="entry name" value="HTH-TYPE TRANSCRIPTIONAL REGULATOR RUTR"/>
    <property type="match status" value="1"/>
</dbReference>
<evidence type="ECO:0000256" key="4">
    <source>
        <dbReference type="PROSITE-ProRule" id="PRU00335"/>
    </source>
</evidence>
<dbReference type="OrthoDB" id="3787664at2"/>